<feature type="domain" description="STAS" evidence="4">
    <location>
        <begin position="2"/>
        <end position="109"/>
    </location>
</feature>
<name>A0A845L9W5_HELGE</name>
<dbReference type="NCBIfam" id="TIGR00377">
    <property type="entry name" value="ant_ant_sig"/>
    <property type="match status" value="1"/>
</dbReference>
<dbReference type="GO" id="GO:0043856">
    <property type="term" value="F:anti-sigma factor antagonist activity"/>
    <property type="evidence" value="ECO:0007669"/>
    <property type="project" value="InterPro"/>
</dbReference>
<evidence type="ECO:0000256" key="3">
    <source>
        <dbReference type="SAM" id="MobiDB-lite"/>
    </source>
</evidence>
<keyword evidence="6" id="KW-1185">Reference proteome</keyword>
<protein>
    <recommendedName>
        <fullName evidence="2">Anti-sigma factor antagonist</fullName>
    </recommendedName>
</protein>
<dbReference type="InterPro" id="IPR002645">
    <property type="entry name" value="STAS_dom"/>
</dbReference>
<reference evidence="5 6" key="1">
    <citation type="submission" date="2020-01" db="EMBL/GenBank/DDBJ databases">
        <title>Whole genome sequence of Heliobacterium gestii DSM 11169.</title>
        <authorList>
            <person name="Kyndt J.A."/>
            <person name="Meyer T.E."/>
        </authorList>
    </citation>
    <scope>NUCLEOTIDE SEQUENCE [LARGE SCALE GENOMIC DNA]</scope>
    <source>
        <strain evidence="5 6">DSM 11169</strain>
    </source>
</reference>
<sequence>MLEYEIKERGDVVIIRFYGSIGVGDAHRIKESLSQLPPENKRLVVNLGVSFLTSEAIGNLIFIYKHYREKGGLLTICNISQSVRQVLEITRLDKLLPIVESEEEAVTKLSRPGEESESPSDM</sequence>
<dbReference type="Gene3D" id="3.30.750.24">
    <property type="entry name" value="STAS domain"/>
    <property type="match status" value="1"/>
</dbReference>
<evidence type="ECO:0000256" key="1">
    <source>
        <dbReference type="ARBA" id="ARBA00009013"/>
    </source>
</evidence>
<dbReference type="AlphaFoldDB" id="A0A845L9W5"/>
<evidence type="ECO:0000256" key="2">
    <source>
        <dbReference type="RuleBase" id="RU003749"/>
    </source>
</evidence>
<dbReference type="PANTHER" id="PTHR33495">
    <property type="entry name" value="ANTI-SIGMA FACTOR ANTAGONIST TM_1081-RELATED-RELATED"/>
    <property type="match status" value="1"/>
</dbReference>
<dbReference type="Pfam" id="PF01740">
    <property type="entry name" value="STAS"/>
    <property type="match status" value="1"/>
</dbReference>
<dbReference type="SUPFAM" id="SSF52091">
    <property type="entry name" value="SpoIIaa-like"/>
    <property type="match status" value="1"/>
</dbReference>
<proteinExistence type="inferred from homology"/>
<evidence type="ECO:0000259" key="4">
    <source>
        <dbReference type="PROSITE" id="PS50801"/>
    </source>
</evidence>
<dbReference type="CDD" id="cd07043">
    <property type="entry name" value="STAS_anti-anti-sigma_factors"/>
    <property type="match status" value="1"/>
</dbReference>
<evidence type="ECO:0000313" key="5">
    <source>
        <dbReference type="EMBL" id="MZP42074.1"/>
    </source>
</evidence>
<dbReference type="OrthoDB" id="9793697at2"/>
<dbReference type="EMBL" id="WXEX01000002">
    <property type="protein sequence ID" value="MZP42074.1"/>
    <property type="molecule type" value="Genomic_DNA"/>
</dbReference>
<accession>A0A845L9W5</accession>
<comment type="caution">
    <text evidence="5">The sequence shown here is derived from an EMBL/GenBank/DDBJ whole genome shotgun (WGS) entry which is preliminary data.</text>
</comment>
<dbReference type="Proteomes" id="UP000471031">
    <property type="component" value="Unassembled WGS sequence"/>
</dbReference>
<dbReference type="RefSeq" id="WP_161260654.1">
    <property type="nucleotide sequence ID" value="NZ_JAFBDC010000002.1"/>
</dbReference>
<dbReference type="InterPro" id="IPR036513">
    <property type="entry name" value="STAS_dom_sf"/>
</dbReference>
<feature type="region of interest" description="Disordered" evidence="3">
    <location>
        <begin position="103"/>
        <end position="122"/>
    </location>
</feature>
<organism evidence="5 6">
    <name type="scientific">Heliomicrobium gestii</name>
    <name type="common">Heliobacterium gestii</name>
    <dbReference type="NCBI Taxonomy" id="2699"/>
    <lineage>
        <taxon>Bacteria</taxon>
        <taxon>Bacillati</taxon>
        <taxon>Bacillota</taxon>
        <taxon>Clostridia</taxon>
        <taxon>Eubacteriales</taxon>
        <taxon>Heliobacteriaceae</taxon>
        <taxon>Heliomicrobium</taxon>
    </lineage>
</organism>
<gene>
    <name evidence="5" type="ORF">GTO89_03365</name>
</gene>
<dbReference type="InterPro" id="IPR003658">
    <property type="entry name" value="Anti-sigma_ant"/>
</dbReference>
<comment type="similarity">
    <text evidence="1 2">Belongs to the anti-sigma-factor antagonist family.</text>
</comment>
<evidence type="ECO:0000313" key="6">
    <source>
        <dbReference type="Proteomes" id="UP000471031"/>
    </source>
</evidence>
<dbReference type="PROSITE" id="PS50801">
    <property type="entry name" value="STAS"/>
    <property type="match status" value="1"/>
</dbReference>